<dbReference type="Gene3D" id="3.40.109.10">
    <property type="entry name" value="NADH Oxidase"/>
    <property type="match status" value="1"/>
</dbReference>
<evidence type="ECO:0000313" key="4">
    <source>
        <dbReference type="Proteomes" id="UP000230033"/>
    </source>
</evidence>
<dbReference type="InterPro" id="IPR029479">
    <property type="entry name" value="Nitroreductase"/>
</dbReference>
<protein>
    <submittedName>
        <fullName evidence="3">NAD(P)H nitroreductase</fullName>
    </submittedName>
</protein>
<dbReference type="Pfam" id="PF00881">
    <property type="entry name" value="Nitroreductase"/>
    <property type="match status" value="2"/>
</dbReference>
<evidence type="ECO:0000256" key="1">
    <source>
        <dbReference type="SAM" id="MobiDB-lite"/>
    </source>
</evidence>
<name>A0A2H0WMV4_9BACT</name>
<dbReference type="InterPro" id="IPR000415">
    <property type="entry name" value="Nitroreductase-like"/>
</dbReference>
<organism evidence="3 4">
    <name type="scientific">Candidatus Shapirobacteria bacterium CG09_land_8_20_14_0_10_47_13</name>
    <dbReference type="NCBI Taxonomy" id="1974481"/>
    <lineage>
        <taxon>Bacteria</taxon>
        <taxon>Candidatus Shapironibacteriota</taxon>
    </lineage>
</organism>
<dbReference type="PANTHER" id="PTHR23026:SF117">
    <property type="entry name" value="NITROREDUCTASE"/>
    <property type="match status" value="1"/>
</dbReference>
<dbReference type="PANTHER" id="PTHR23026">
    <property type="entry name" value="NADPH NITROREDUCTASE"/>
    <property type="match status" value="1"/>
</dbReference>
<reference evidence="4" key="1">
    <citation type="submission" date="2017-09" db="EMBL/GenBank/DDBJ databases">
        <title>Depth-based differentiation of microbial function through sediment-hosted aquifers and enrichment of novel symbionts in the deep terrestrial subsurface.</title>
        <authorList>
            <person name="Probst A.J."/>
            <person name="Ladd B."/>
            <person name="Jarett J.K."/>
            <person name="Geller-Mcgrath D.E."/>
            <person name="Sieber C.M.K."/>
            <person name="Emerson J.B."/>
            <person name="Anantharaman K."/>
            <person name="Thomas B.C."/>
            <person name="Malmstrom R."/>
            <person name="Stieglmeier M."/>
            <person name="Klingl A."/>
            <person name="Woyke T."/>
            <person name="Ryan C.M."/>
            <person name="Banfield J.F."/>
        </authorList>
    </citation>
    <scope>NUCLEOTIDE SEQUENCE [LARGE SCALE GENOMIC DNA]</scope>
</reference>
<dbReference type="Proteomes" id="UP000230033">
    <property type="component" value="Unassembled WGS sequence"/>
</dbReference>
<dbReference type="EMBL" id="PEZJ01000019">
    <property type="protein sequence ID" value="PIS13955.1"/>
    <property type="molecule type" value="Genomic_DNA"/>
</dbReference>
<dbReference type="AlphaFoldDB" id="A0A2H0WMV4"/>
<dbReference type="GO" id="GO:0016491">
    <property type="term" value="F:oxidoreductase activity"/>
    <property type="evidence" value="ECO:0007669"/>
    <property type="project" value="InterPro"/>
</dbReference>
<evidence type="ECO:0000313" key="3">
    <source>
        <dbReference type="EMBL" id="PIS13955.1"/>
    </source>
</evidence>
<dbReference type="InterPro" id="IPR050627">
    <property type="entry name" value="Nitroreductase/BluB"/>
</dbReference>
<sequence>MNELFKKRRSVRKFTKKAVSDAQIKEILLAAMVAPSGCNRRPWDFVVVKDSQTKKVLAQSGPWADFVDEASVAIAIIGDEQKSWLWLEDCSLAAGQIYLEATNQGLGACWAHIRGGKTVQKEDAEDFVRKVLGIPQTKRVLCLMAIGDPAESPPQYSEKDFNSSKVHQEKW</sequence>
<dbReference type="CDD" id="cd02151">
    <property type="entry name" value="nitroreductase"/>
    <property type="match status" value="1"/>
</dbReference>
<feature type="domain" description="Nitroreductase" evidence="2">
    <location>
        <begin position="6"/>
        <end position="57"/>
    </location>
</feature>
<evidence type="ECO:0000259" key="2">
    <source>
        <dbReference type="Pfam" id="PF00881"/>
    </source>
</evidence>
<feature type="compositionally biased region" description="Basic and acidic residues" evidence="1">
    <location>
        <begin position="157"/>
        <end position="171"/>
    </location>
</feature>
<feature type="region of interest" description="Disordered" evidence="1">
    <location>
        <begin position="151"/>
        <end position="171"/>
    </location>
</feature>
<gene>
    <name evidence="3" type="ORF">COT65_01480</name>
</gene>
<dbReference type="SUPFAM" id="SSF55469">
    <property type="entry name" value="FMN-dependent nitroreductase-like"/>
    <property type="match status" value="1"/>
</dbReference>
<feature type="domain" description="Nitroreductase" evidence="2">
    <location>
        <begin position="63"/>
        <end position="147"/>
    </location>
</feature>
<comment type="caution">
    <text evidence="3">The sequence shown here is derived from an EMBL/GenBank/DDBJ whole genome shotgun (WGS) entry which is preliminary data.</text>
</comment>
<accession>A0A2H0WMV4</accession>
<proteinExistence type="predicted"/>